<dbReference type="GO" id="GO:0042806">
    <property type="term" value="F:fucose binding"/>
    <property type="evidence" value="ECO:0007669"/>
    <property type="project" value="UniProtKB-ARBA"/>
</dbReference>
<dbReference type="SMART" id="SM00034">
    <property type="entry name" value="CLECT"/>
    <property type="match status" value="1"/>
</dbReference>
<dbReference type="Gene3D" id="3.10.100.10">
    <property type="entry name" value="Mannose-Binding Protein A, subunit A"/>
    <property type="match status" value="1"/>
</dbReference>
<dbReference type="PANTHER" id="PTHR45713">
    <property type="entry name" value="FTP DOMAIN-CONTAINING PROTEIN"/>
    <property type="match status" value="1"/>
</dbReference>
<evidence type="ECO:0000256" key="5">
    <source>
        <dbReference type="ARBA" id="ARBA00022734"/>
    </source>
</evidence>
<dbReference type="Pfam" id="PF22633">
    <property type="entry name" value="F5_F8_type_C_2"/>
    <property type="match status" value="1"/>
</dbReference>
<dbReference type="GO" id="GO:0010185">
    <property type="term" value="P:regulation of cellular defense response"/>
    <property type="evidence" value="ECO:0007669"/>
    <property type="project" value="UniProtKB-ARBA"/>
</dbReference>
<keyword evidence="5" id="KW-0430">Lectin</keyword>
<keyword evidence="8" id="KW-0732">Signal</keyword>
<evidence type="ECO:0000256" key="8">
    <source>
        <dbReference type="SAM" id="SignalP"/>
    </source>
</evidence>
<evidence type="ECO:0000256" key="7">
    <source>
        <dbReference type="ARBA" id="ARBA00023157"/>
    </source>
</evidence>
<protein>
    <recommendedName>
        <fullName evidence="9">C-type lectin domain-containing protein</fullName>
    </recommendedName>
</protein>
<dbReference type="Gene3D" id="2.60.120.260">
    <property type="entry name" value="Galactose-binding domain-like"/>
    <property type="match status" value="1"/>
</dbReference>
<feature type="signal peptide" evidence="8">
    <location>
        <begin position="1"/>
        <end position="28"/>
    </location>
</feature>
<dbReference type="CDD" id="cd00037">
    <property type="entry name" value="CLECT"/>
    <property type="match status" value="1"/>
</dbReference>
<dbReference type="SMART" id="SM00607">
    <property type="entry name" value="FTP"/>
    <property type="match status" value="1"/>
</dbReference>
<dbReference type="SUPFAM" id="SSF49785">
    <property type="entry name" value="Galactose-binding domain-like"/>
    <property type="match status" value="1"/>
</dbReference>
<feature type="chain" id="PRO_5025557817" description="C-type lectin domain-containing protein" evidence="8">
    <location>
        <begin position="29"/>
        <end position="290"/>
    </location>
</feature>
<dbReference type="Ensembl" id="ENSONIT00000091382.1">
    <property type="protein sequence ID" value="ENSONIP00000031180.1"/>
    <property type="gene ID" value="ENSONIG00000007286.2"/>
</dbReference>
<evidence type="ECO:0000256" key="3">
    <source>
        <dbReference type="ARBA" id="ARBA00011233"/>
    </source>
</evidence>
<evidence type="ECO:0000256" key="4">
    <source>
        <dbReference type="ARBA" id="ARBA00022723"/>
    </source>
</evidence>
<accession>A0A669B9K2</accession>
<dbReference type="InterPro" id="IPR006585">
    <property type="entry name" value="FTP1"/>
</dbReference>
<sequence>KTRSEVLLPLFFFFLFFVFLTLLSLTSSGCSPGWETIKLDDKVAFQSSVYTASGVNYTADRALDGDNTTGSHTVPQPISWWTVDLLGLYEISCISIYNVNQDNIDLRGARILIGNSSERNAADTTECATINTTTKGENNTFNCENGPKWGRYVTVYKNTSGLVILCEVTMKGRKKEPFKLIKENKTWEDALYHCREEHMDLVSILDKETQGWVGLEAQKADTPFVWLGLQYICGFGFWIWVNDQCVFFDQWAPDETRTAVCSTRAAMNTSGNHLWYKKSVYDKYNFICAV</sequence>
<reference evidence="10" key="2">
    <citation type="submission" date="2025-08" db="UniProtKB">
        <authorList>
            <consortium name="Ensembl"/>
        </authorList>
    </citation>
    <scope>IDENTIFICATION</scope>
</reference>
<reference evidence="10" key="3">
    <citation type="submission" date="2025-09" db="UniProtKB">
        <authorList>
            <consortium name="Ensembl"/>
        </authorList>
    </citation>
    <scope>IDENTIFICATION</scope>
</reference>
<dbReference type="InterPro" id="IPR016186">
    <property type="entry name" value="C-type_lectin-like/link_sf"/>
</dbReference>
<evidence type="ECO:0000256" key="2">
    <source>
        <dbReference type="ARBA" id="ARBA00010147"/>
    </source>
</evidence>
<dbReference type="InterPro" id="IPR001304">
    <property type="entry name" value="C-type_lectin-like"/>
</dbReference>
<evidence type="ECO:0000256" key="6">
    <source>
        <dbReference type="ARBA" id="ARBA00022837"/>
    </source>
</evidence>
<dbReference type="AlphaFoldDB" id="A0A669B9K2"/>
<reference evidence="11" key="1">
    <citation type="submission" date="2012-01" db="EMBL/GenBank/DDBJ databases">
        <title>The Genome Sequence of Oreochromis niloticus (Nile Tilapia).</title>
        <authorList>
            <consortium name="Broad Institute Genome Assembly Team"/>
            <consortium name="Broad Institute Sequencing Platform"/>
            <person name="Di Palma F."/>
            <person name="Johnson J."/>
            <person name="Lander E.S."/>
            <person name="Lindblad-Toh K."/>
        </authorList>
    </citation>
    <scope>NUCLEOTIDE SEQUENCE [LARGE SCALE GENOMIC DNA]</scope>
</reference>
<evidence type="ECO:0000259" key="9">
    <source>
        <dbReference type="PROSITE" id="PS50041"/>
    </source>
</evidence>
<evidence type="ECO:0000313" key="11">
    <source>
        <dbReference type="Proteomes" id="UP000005207"/>
    </source>
</evidence>
<dbReference type="InParanoid" id="A0A669B9K2"/>
<dbReference type="GO" id="GO:0046872">
    <property type="term" value="F:metal ion binding"/>
    <property type="evidence" value="ECO:0007669"/>
    <property type="project" value="UniProtKB-KW"/>
</dbReference>
<dbReference type="PANTHER" id="PTHR45713:SF6">
    <property type="entry name" value="F5_8 TYPE C DOMAIN-CONTAINING PROTEIN"/>
    <property type="match status" value="1"/>
</dbReference>
<dbReference type="PROSITE" id="PS50041">
    <property type="entry name" value="C_TYPE_LECTIN_2"/>
    <property type="match status" value="1"/>
</dbReference>
<comment type="function">
    <text evidence="1">Acts as a defensive agent. Recognizes blood group fucosylated oligosaccharides including A, B, H and Lewis B-type antigens. Does not recognize Lewis A antigen and has low affinity for monovalent haptens.</text>
</comment>
<evidence type="ECO:0000313" key="10">
    <source>
        <dbReference type="Ensembl" id="ENSONIP00000031180.1"/>
    </source>
</evidence>
<name>A0A669B9K2_ORENI</name>
<evidence type="ECO:0000256" key="1">
    <source>
        <dbReference type="ARBA" id="ARBA00002219"/>
    </source>
</evidence>
<keyword evidence="7" id="KW-1015">Disulfide bond</keyword>
<dbReference type="InterPro" id="IPR051941">
    <property type="entry name" value="BG_Antigen-Binding_Lectin"/>
</dbReference>
<dbReference type="InterPro" id="IPR016187">
    <property type="entry name" value="CTDL_fold"/>
</dbReference>
<keyword evidence="4" id="KW-0479">Metal-binding</keyword>
<keyword evidence="11" id="KW-1185">Reference proteome</keyword>
<dbReference type="InterPro" id="IPR008979">
    <property type="entry name" value="Galactose-bd-like_sf"/>
</dbReference>
<keyword evidence="6" id="KW-0106">Calcium</keyword>
<feature type="domain" description="C-type lectin" evidence="9">
    <location>
        <begin position="178"/>
        <end position="289"/>
    </location>
</feature>
<organism evidence="10 11">
    <name type="scientific">Oreochromis niloticus</name>
    <name type="common">Nile tilapia</name>
    <name type="synonym">Tilapia nilotica</name>
    <dbReference type="NCBI Taxonomy" id="8128"/>
    <lineage>
        <taxon>Eukaryota</taxon>
        <taxon>Metazoa</taxon>
        <taxon>Chordata</taxon>
        <taxon>Craniata</taxon>
        <taxon>Vertebrata</taxon>
        <taxon>Euteleostomi</taxon>
        <taxon>Actinopterygii</taxon>
        <taxon>Neopterygii</taxon>
        <taxon>Teleostei</taxon>
        <taxon>Neoteleostei</taxon>
        <taxon>Acanthomorphata</taxon>
        <taxon>Ovalentaria</taxon>
        <taxon>Cichlomorphae</taxon>
        <taxon>Cichliformes</taxon>
        <taxon>Cichlidae</taxon>
        <taxon>African cichlids</taxon>
        <taxon>Pseudocrenilabrinae</taxon>
        <taxon>Oreochromini</taxon>
        <taxon>Oreochromis</taxon>
    </lineage>
</organism>
<dbReference type="GO" id="GO:0001868">
    <property type="term" value="P:regulation of complement activation, lectin pathway"/>
    <property type="evidence" value="ECO:0007669"/>
    <property type="project" value="UniProtKB-ARBA"/>
</dbReference>
<comment type="similarity">
    <text evidence="2">Belongs to the fucolectin family.</text>
</comment>
<comment type="subunit">
    <text evidence="3">Homotrimer.</text>
</comment>
<gene>
    <name evidence="10" type="primary">LOC109204273</name>
</gene>
<dbReference type="GeneTree" id="ENSGT00940000171417"/>
<proteinExistence type="inferred from homology"/>
<dbReference type="SUPFAM" id="SSF56436">
    <property type="entry name" value="C-type lectin-like"/>
    <property type="match status" value="1"/>
</dbReference>
<dbReference type="Proteomes" id="UP000005207">
    <property type="component" value="Linkage group LG11"/>
</dbReference>
<dbReference type="Pfam" id="PF00059">
    <property type="entry name" value="Lectin_C"/>
    <property type="match status" value="1"/>
</dbReference>